<gene>
    <name evidence="1" type="ORF">GGD90_002637</name>
</gene>
<protein>
    <submittedName>
        <fullName evidence="1">Uncharacterized protein</fullName>
    </submittedName>
</protein>
<keyword evidence="2" id="KW-1185">Reference proteome</keyword>
<organism evidence="1 2">
    <name type="scientific">Rhodocyclus tenuis</name>
    <name type="common">Rhodospirillum tenue</name>
    <dbReference type="NCBI Taxonomy" id="1066"/>
    <lineage>
        <taxon>Bacteria</taxon>
        <taxon>Pseudomonadati</taxon>
        <taxon>Pseudomonadota</taxon>
        <taxon>Betaproteobacteria</taxon>
        <taxon>Rhodocyclales</taxon>
        <taxon>Rhodocyclaceae</taxon>
        <taxon>Rhodocyclus</taxon>
    </lineage>
</organism>
<sequence length="166" mass="18065">MSDESPCVKTPKGIEEVERRTWRLPMRTRQVLIMIDGKRDRAMLSAMFPGDALPGILQTLLDEGFVRPLQPAAPAAGAQAAPGKAKPVAAPADTGERFRMAQNFMANTVRAFIGVAGSSLIDRIDACEDLASLRQNFQSWREAIQLSSDGRKELATLENKLAALLS</sequence>
<reference evidence="1 2" key="1">
    <citation type="submission" date="2020-08" db="EMBL/GenBank/DDBJ databases">
        <title>Genome sequencing of Purple Non-Sulfur Bacteria from various extreme environments.</title>
        <authorList>
            <person name="Mayer M."/>
        </authorList>
    </citation>
    <scope>NUCLEOTIDE SEQUENCE [LARGE SCALE GENOMIC DNA]</scope>
    <source>
        <strain evidence="1 2">2761</strain>
    </source>
</reference>
<dbReference type="RefSeq" id="WP_153117495.1">
    <property type="nucleotide sequence ID" value="NZ_JACIGE010000010.1"/>
</dbReference>
<dbReference type="EMBL" id="JACIGE010000010">
    <property type="protein sequence ID" value="MBB4248245.1"/>
    <property type="molecule type" value="Genomic_DNA"/>
</dbReference>
<evidence type="ECO:0000313" key="1">
    <source>
        <dbReference type="EMBL" id="MBB4248245.1"/>
    </source>
</evidence>
<dbReference type="AlphaFoldDB" id="A0A840G8P4"/>
<dbReference type="OrthoDB" id="5295681at2"/>
<comment type="caution">
    <text evidence="1">The sequence shown here is derived from an EMBL/GenBank/DDBJ whole genome shotgun (WGS) entry which is preliminary data.</text>
</comment>
<evidence type="ECO:0000313" key="2">
    <source>
        <dbReference type="Proteomes" id="UP000587070"/>
    </source>
</evidence>
<dbReference type="Proteomes" id="UP000587070">
    <property type="component" value="Unassembled WGS sequence"/>
</dbReference>
<name>A0A840G8P4_RHOTE</name>
<accession>A0A840G8P4</accession>
<proteinExistence type="predicted"/>